<name>A0A6A8MB20_9LACO</name>
<reference evidence="3 4" key="1">
    <citation type="submission" date="2019-08" db="EMBL/GenBank/DDBJ databases">
        <title>In-depth cultivation of the pig gut microbiome towards novel bacterial diversity and tailored functional studies.</title>
        <authorList>
            <person name="Wylensek D."/>
            <person name="Hitch T.C.A."/>
            <person name="Clavel T."/>
        </authorList>
    </citation>
    <scope>NUCLEOTIDE SEQUENCE [LARGE SCALE GENOMIC DNA]</scope>
    <source>
        <strain evidence="3 4">Bifido-178-WT-2B</strain>
    </source>
</reference>
<dbReference type="InterPro" id="IPR012338">
    <property type="entry name" value="Beta-lactam/transpept-like"/>
</dbReference>
<proteinExistence type="predicted"/>
<evidence type="ECO:0000256" key="1">
    <source>
        <dbReference type="ARBA" id="ARBA00022801"/>
    </source>
</evidence>
<dbReference type="SUPFAM" id="SSF56601">
    <property type="entry name" value="beta-lactamase/transpeptidase-like"/>
    <property type="match status" value="1"/>
</dbReference>
<sequence length="335" mass="37284">MINFPKTQNLIESLVSERIVPGVNYAFMKGDQVFASTVGFAALYPQKTQLSPFAVYDLASCTKVLATGAVLLKLYEEGRVSFDDRLTKYVPEFGDDRVRLWHLLTHTSGIRGWIPNRSSLSGEDLLKAIVGLPVTDEFERVVRYADTNFVLLGLVVERILGQPVQTAAADMIFRPAGLTETTFHPDRQECVPTELVNGTVLQGIVHDPKARQLGARCGSAGLFSTVKDLVLMGQAYTGVNPSLLPLSQDAIAQLYAVRTPNGLQPRAWGWNLVFDPQDKYPLIYHTGFTGTLIMYDRVKQSGLVMLTNRVHPSRHNQIFLTMRSRIINSFLAENK</sequence>
<dbReference type="RefSeq" id="WP_154547057.1">
    <property type="nucleotide sequence ID" value="NZ_VUMX01000002.1"/>
</dbReference>
<keyword evidence="4" id="KW-1185">Reference proteome</keyword>
<dbReference type="GO" id="GO:0016787">
    <property type="term" value="F:hydrolase activity"/>
    <property type="evidence" value="ECO:0007669"/>
    <property type="project" value="UniProtKB-KW"/>
</dbReference>
<dbReference type="OrthoDB" id="9803467at2"/>
<evidence type="ECO:0000313" key="4">
    <source>
        <dbReference type="Proteomes" id="UP000438120"/>
    </source>
</evidence>
<evidence type="ECO:0000313" key="3">
    <source>
        <dbReference type="EMBL" id="MST86366.1"/>
    </source>
</evidence>
<dbReference type="PANTHER" id="PTHR43283">
    <property type="entry name" value="BETA-LACTAMASE-RELATED"/>
    <property type="match status" value="1"/>
</dbReference>
<accession>A0A6A8MB20</accession>
<evidence type="ECO:0000259" key="2">
    <source>
        <dbReference type="Pfam" id="PF00144"/>
    </source>
</evidence>
<dbReference type="Pfam" id="PF00144">
    <property type="entry name" value="Beta-lactamase"/>
    <property type="match status" value="1"/>
</dbReference>
<dbReference type="AlphaFoldDB" id="A0A6A8MB20"/>
<organism evidence="3 4">
    <name type="scientific">Lactobacillus porci</name>
    <dbReference type="NCBI Taxonomy" id="2012477"/>
    <lineage>
        <taxon>Bacteria</taxon>
        <taxon>Bacillati</taxon>
        <taxon>Bacillota</taxon>
        <taxon>Bacilli</taxon>
        <taxon>Lactobacillales</taxon>
        <taxon>Lactobacillaceae</taxon>
        <taxon>Lactobacillus</taxon>
    </lineage>
</organism>
<feature type="domain" description="Beta-lactamase-related" evidence="2">
    <location>
        <begin position="8"/>
        <end position="313"/>
    </location>
</feature>
<dbReference type="Proteomes" id="UP000438120">
    <property type="component" value="Unassembled WGS sequence"/>
</dbReference>
<dbReference type="EMBL" id="VUMX01000002">
    <property type="protein sequence ID" value="MST86366.1"/>
    <property type="molecule type" value="Genomic_DNA"/>
</dbReference>
<dbReference type="InterPro" id="IPR050789">
    <property type="entry name" value="Diverse_Enzym_Activities"/>
</dbReference>
<dbReference type="InterPro" id="IPR001466">
    <property type="entry name" value="Beta-lactam-related"/>
</dbReference>
<comment type="caution">
    <text evidence="3">The sequence shown here is derived from an EMBL/GenBank/DDBJ whole genome shotgun (WGS) entry which is preliminary data.</text>
</comment>
<dbReference type="PANTHER" id="PTHR43283:SF11">
    <property type="entry name" value="BETA-LACTAMASE-RELATED DOMAIN-CONTAINING PROTEIN"/>
    <property type="match status" value="1"/>
</dbReference>
<protein>
    <submittedName>
        <fullName evidence="3">Beta-lactamase family protein</fullName>
    </submittedName>
</protein>
<keyword evidence="1" id="KW-0378">Hydrolase</keyword>
<dbReference type="Gene3D" id="3.40.710.10">
    <property type="entry name" value="DD-peptidase/beta-lactamase superfamily"/>
    <property type="match status" value="1"/>
</dbReference>
<gene>
    <name evidence="3" type="ORF">FYJ62_01540</name>
</gene>